<keyword evidence="2" id="KW-0808">Transferase</keyword>
<accession>C8W426</accession>
<feature type="domain" description="Methyltransferase" evidence="1">
    <location>
        <begin position="112"/>
        <end position="201"/>
    </location>
</feature>
<organism evidence="2 3">
    <name type="scientific">Desulfofarcimen acetoxidans (strain ATCC 49208 / DSM 771 / KCTC 5769 / VKM B-1644 / 5575)</name>
    <name type="common">Desulfotomaculum acetoxidans</name>
    <dbReference type="NCBI Taxonomy" id="485916"/>
    <lineage>
        <taxon>Bacteria</taxon>
        <taxon>Bacillati</taxon>
        <taxon>Bacillota</taxon>
        <taxon>Clostridia</taxon>
        <taxon>Eubacteriales</taxon>
        <taxon>Peptococcaceae</taxon>
        <taxon>Desulfofarcimen</taxon>
    </lineage>
</organism>
<name>C8W426_DESAS</name>
<gene>
    <name evidence="2" type="ordered locus">Dtox_0327</name>
</gene>
<dbReference type="InterPro" id="IPR050723">
    <property type="entry name" value="CFA/CMAS"/>
</dbReference>
<dbReference type="InterPro" id="IPR041698">
    <property type="entry name" value="Methyltransf_25"/>
</dbReference>
<dbReference type="HOGENOM" id="CLU_060275_2_0_9"/>
<reference evidence="2 3" key="1">
    <citation type="journal article" date="2009" name="Stand. Genomic Sci.">
        <title>Complete genome sequence of Desulfotomaculum acetoxidans type strain (5575).</title>
        <authorList>
            <person name="Spring S."/>
            <person name="Lapidus A."/>
            <person name="Schroder M."/>
            <person name="Gleim D."/>
            <person name="Sims D."/>
            <person name="Meincke L."/>
            <person name="Glavina Del Rio T."/>
            <person name="Tice H."/>
            <person name="Copeland A."/>
            <person name="Cheng J.F."/>
            <person name="Lucas S."/>
            <person name="Chen F."/>
            <person name="Nolan M."/>
            <person name="Bruce D."/>
            <person name="Goodwin L."/>
            <person name="Pitluck S."/>
            <person name="Ivanova N."/>
            <person name="Mavromatis K."/>
            <person name="Mikhailova N."/>
            <person name="Pati A."/>
            <person name="Chen A."/>
            <person name="Palaniappan K."/>
            <person name="Land M."/>
            <person name="Hauser L."/>
            <person name="Chang Y.J."/>
            <person name="Jeffries C.D."/>
            <person name="Chain P."/>
            <person name="Saunders E."/>
            <person name="Brettin T."/>
            <person name="Detter J.C."/>
            <person name="Goker M."/>
            <person name="Bristow J."/>
            <person name="Eisen J.A."/>
            <person name="Markowitz V."/>
            <person name="Hugenholtz P."/>
            <person name="Kyrpides N.C."/>
            <person name="Klenk H.P."/>
            <person name="Han C."/>
        </authorList>
    </citation>
    <scope>NUCLEOTIDE SEQUENCE [LARGE SCALE GENOMIC DNA]</scope>
    <source>
        <strain evidence="3">ATCC 49208 / DSM 771 / VKM B-1644</strain>
    </source>
</reference>
<proteinExistence type="predicted"/>
<dbReference type="Gene3D" id="3.40.50.150">
    <property type="entry name" value="Vaccinia Virus protein VP39"/>
    <property type="match status" value="1"/>
</dbReference>
<dbReference type="InterPro" id="IPR029063">
    <property type="entry name" value="SAM-dependent_MTases_sf"/>
</dbReference>
<sequence length="323" mass="37672">MLNLISIFYHEGLTLSRELFHGFFIFKQERKIKLQISQVRSREFWENAWKEARDNSPMVRRRCRIEQEMVDNWNRRAQWFARRTSGARGEQRQKAVFDMLEQQGVLNSEVKVLDVGAGPGNFAVPMARLVREVTALEPAQEMIKIMEDRASTEELSNINIIQRTWQDINVEEDGLAGGFDLVFASMTPGVQDPETLQKLIAASKKYCYYSSFSGNRWSKAYHDLWRCFFNEDMGDNPGDIIYPLNLLYALGYRPSLHFFTNRQVQEQPAAEAVEELLKFFWSYIDITSEVRQVVEEYVQKNVQDGILCQSTTVSYGMLLWRVD</sequence>
<dbReference type="Pfam" id="PF13649">
    <property type="entry name" value="Methyltransf_25"/>
    <property type="match status" value="1"/>
</dbReference>
<dbReference type="KEGG" id="dae:Dtox_0327"/>
<dbReference type="GO" id="GO:0032259">
    <property type="term" value="P:methylation"/>
    <property type="evidence" value="ECO:0007669"/>
    <property type="project" value="UniProtKB-KW"/>
</dbReference>
<dbReference type="PANTHER" id="PTHR43667:SF2">
    <property type="entry name" value="FATTY ACID C-METHYL TRANSFERASE"/>
    <property type="match status" value="1"/>
</dbReference>
<dbReference type="CDD" id="cd02440">
    <property type="entry name" value="AdoMet_MTases"/>
    <property type="match status" value="1"/>
</dbReference>
<evidence type="ECO:0000313" key="3">
    <source>
        <dbReference type="Proteomes" id="UP000002217"/>
    </source>
</evidence>
<dbReference type="eggNOG" id="COG2227">
    <property type="taxonomic scope" value="Bacteria"/>
</dbReference>
<dbReference type="STRING" id="485916.Dtox_0327"/>
<evidence type="ECO:0000259" key="1">
    <source>
        <dbReference type="Pfam" id="PF13649"/>
    </source>
</evidence>
<dbReference type="PANTHER" id="PTHR43667">
    <property type="entry name" value="CYCLOPROPANE-FATTY-ACYL-PHOSPHOLIPID SYNTHASE"/>
    <property type="match status" value="1"/>
</dbReference>
<dbReference type="SUPFAM" id="SSF53335">
    <property type="entry name" value="S-adenosyl-L-methionine-dependent methyltransferases"/>
    <property type="match status" value="1"/>
</dbReference>
<dbReference type="AlphaFoldDB" id="C8W426"/>
<keyword evidence="2" id="KW-0489">Methyltransferase</keyword>
<keyword evidence="3" id="KW-1185">Reference proteome</keyword>
<dbReference type="EMBL" id="CP001720">
    <property type="protein sequence ID" value="ACV61280.1"/>
    <property type="molecule type" value="Genomic_DNA"/>
</dbReference>
<evidence type="ECO:0000313" key="2">
    <source>
        <dbReference type="EMBL" id="ACV61280.1"/>
    </source>
</evidence>
<dbReference type="GO" id="GO:0008168">
    <property type="term" value="F:methyltransferase activity"/>
    <property type="evidence" value="ECO:0007669"/>
    <property type="project" value="UniProtKB-KW"/>
</dbReference>
<protein>
    <submittedName>
        <fullName evidence="2">Putative SAM-dependent methyltransferase</fullName>
    </submittedName>
</protein>
<dbReference type="Proteomes" id="UP000002217">
    <property type="component" value="Chromosome"/>
</dbReference>